<feature type="region of interest" description="Disordered" evidence="1">
    <location>
        <begin position="1"/>
        <end position="36"/>
    </location>
</feature>
<organism evidence="3 4">
    <name type="scientific">Coprinellus micaceus</name>
    <name type="common">Glistening ink-cap mushroom</name>
    <name type="synonym">Coprinus micaceus</name>
    <dbReference type="NCBI Taxonomy" id="71717"/>
    <lineage>
        <taxon>Eukaryota</taxon>
        <taxon>Fungi</taxon>
        <taxon>Dikarya</taxon>
        <taxon>Basidiomycota</taxon>
        <taxon>Agaricomycotina</taxon>
        <taxon>Agaricomycetes</taxon>
        <taxon>Agaricomycetidae</taxon>
        <taxon>Agaricales</taxon>
        <taxon>Agaricineae</taxon>
        <taxon>Psathyrellaceae</taxon>
        <taxon>Coprinellus</taxon>
    </lineage>
</organism>
<evidence type="ECO:0000313" key="3">
    <source>
        <dbReference type="EMBL" id="TEB05176.1"/>
    </source>
</evidence>
<keyword evidence="4" id="KW-1185">Reference proteome</keyword>
<keyword evidence="2" id="KW-0472">Membrane</keyword>
<dbReference type="AlphaFoldDB" id="A0A4Y7R8S5"/>
<comment type="caution">
    <text evidence="3">The sequence shown here is derived from an EMBL/GenBank/DDBJ whole genome shotgun (WGS) entry which is preliminary data.</text>
</comment>
<feature type="transmembrane region" description="Helical" evidence="2">
    <location>
        <begin position="45"/>
        <end position="68"/>
    </location>
</feature>
<gene>
    <name evidence="3" type="ORF">FA13DRAFT_1196758</name>
</gene>
<keyword evidence="2" id="KW-1133">Transmembrane helix</keyword>
<reference evidence="3 4" key="1">
    <citation type="journal article" date="2019" name="Nat. Ecol. Evol.">
        <title>Megaphylogeny resolves global patterns of mushroom evolution.</title>
        <authorList>
            <person name="Varga T."/>
            <person name="Krizsan K."/>
            <person name="Foldi C."/>
            <person name="Dima B."/>
            <person name="Sanchez-Garcia M."/>
            <person name="Sanchez-Ramirez S."/>
            <person name="Szollosi G.J."/>
            <person name="Szarkandi J.G."/>
            <person name="Papp V."/>
            <person name="Albert L."/>
            <person name="Andreopoulos W."/>
            <person name="Angelini C."/>
            <person name="Antonin V."/>
            <person name="Barry K.W."/>
            <person name="Bougher N.L."/>
            <person name="Buchanan P."/>
            <person name="Buyck B."/>
            <person name="Bense V."/>
            <person name="Catcheside P."/>
            <person name="Chovatia M."/>
            <person name="Cooper J."/>
            <person name="Damon W."/>
            <person name="Desjardin D."/>
            <person name="Finy P."/>
            <person name="Geml J."/>
            <person name="Haridas S."/>
            <person name="Hughes K."/>
            <person name="Justo A."/>
            <person name="Karasinski D."/>
            <person name="Kautmanova I."/>
            <person name="Kiss B."/>
            <person name="Kocsube S."/>
            <person name="Kotiranta H."/>
            <person name="LaButti K.M."/>
            <person name="Lechner B.E."/>
            <person name="Liimatainen K."/>
            <person name="Lipzen A."/>
            <person name="Lukacs Z."/>
            <person name="Mihaltcheva S."/>
            <person name="Morgado L.N."/>
            <person name="Niskanen T."/>
            <person name="Noordeloos M.E."/>
            <person name="Ohm R.A."/>
            <person name="Ortiz-Santana B."/>
            <person name="Ovrebo C."/>
            <person name="Racz N."/>
            <person name="Riley R."/>
            <person name="Savchenko A."/>
            <person name="Shiryaev A."/>
            <person name="Soop K."/>
            <person name="Spirin V."/>
            <person name="Szebenyi C."/>
            <person name="Tomsovsky M."/>
            <person name="Tulloss R.E."/>
            <person name="Uehling J."/>
            <person name="Grigoriev I.V."/>
            <person name="Vagvolgyi C."/>
            <person name="Papp T."/>
            <person name="Martin F.M."/>
            <person name="Miettinen O."/>
            <person name="Hibbett D.S."/>
            <person name="Nagy L.G."/>
        </authorList>
    </citation>
    <scope>NUCLEOTIDE SEQUENCE [LARGE SCALE GENOMIC DNA]</scope>
    <source>
        <strain evidence="3 4">FP101781</strain>
    </source>
</reference>
<keyword evidence="2" id="KW-0812">Transmembrane</keyword>
<accession>A0A4Y7R8S5</accession>
<sequence>MFFGRFGPGNHSGPAVTRPALPSTSRSSLHRDKRLRHDGAKDEDVAGLLLMLGLLGFVFAAALFWCLLSSCMGTSILEGFSNLWEYVRLGSQYGRIGGDTQGKNVSRGR</sequence>
<protein>
    <submittedName>
        <fullName evidence="3">Uncharacterized protein</fullName>
    </submittedName>
</protein>
<name>A0A4Y7R8S5_COPMI</name>
<evidence type="ECO:0000256" key="2">
    <source>
        <dbReference type="SAM" id="Phobius"/>
    </source>
</evidence>
<evidence type="ECO:0000313" key="4">
    <source>
        <dbReference type="Proteomes" id="UP000298030"/>
    </source>
</evidence>
<dbReference type="EMBL" id="QPFP01000597">
    <property type="protein sequence ID" value="TEB05176.1"/>
    <property type="molecule type" value="Genomic_DNA"/>
</dbReference>
<proteinExistence type="predicted"/>
<dbReference type="Proteomes" id="UP000298030">
    <property type="component" value="Unassembled WGS sequence"/>
</dbReference>
<evidence type="ECO:0000256" key="1">
    <source>
        <dbReference type="SAM" id="MobiDB-lite"/>
    </source>
</evidence>
<dbReference type="OrthoDB" id="2747602at2759"/>